<feature type="signal peptide" evidence="1">
    <location>
        <begin position="1"/>
        <end position="25"/>
    </location>
</feature>
<dbReference type="RefSeq" id="WP_176955485.1">
    <property type="nucleotide sequence ID" value="NZ_FNCN01000013.1"/>
</dbReference>
<keyword evidence="3" id="KW-1185">Reference proteome</keyword>
<dbReference type="AlphaFoldDB" id="A0A1G8B652"/>
<feature type="chain" id="PRO_5011586053" evidence="1">
    <location>
        <begin position="26"/>
        <end position="462"/>
    </location>
</feature>
<evidence type="ECO:0000256" key="1">
    <source>
        <dbReference type="SAM" id="SignalP"/>
    </source>
</evidence>
<gene>
    <name evidence="2" type="ORF">SAMN05421505_113160</name>
</gene>
<reference evidence="2 3" key="1">
    <citation type="submission" date="2016-10" db="EMBL/GenBank/DDBJ databases">
        <authorList>
            <person name="de Groot N.N."/>
        </authorList>
    </citation>
    <scope>NUCLEOTIDE SEQUENCE [LARGE SCALE GENOMIC DNA]</scope>
    <source>
        <strain evidence="2 3">CPCC 201354</strain>
    </source>
</reference>
<dbReference type="PROSITE" id="PS51318">
    <property type="entry name" value="TAT"/>
    <property type="match status" value="1"/>
</dbReference>
<dbReference type="PANTHER" id="PTHR43649">
    <property type="entry name" value="ARABINOSE-BINDING PROTEIN-RELATED"/>
    <property type="match status" value="1"/>
</dbReference>
<sequence>MSRNLARRDLLKLGGGALAASWVLAACGSSDSSGSTSSSSGGSSSGAVKDVTYWAAFATPEGQKYFQQNFVDAFNGSQKNVRVKMDVKQLMTLGQLTNTAVAAGKGADVVYADGPSAALSFAKNGKTVALDAYATKYQWKDRLLPWAYDVSEVDGKLHSVPVGYGSLVLYYNPETFAQHGWKVPTTLAEFEAVCADAKSKGLIPVGAGNSGYKAQTEWYLTCVLNAAVGPKALHEALTGKRKWDDKVFVDAITLVKSWIDKGWWGGSSDRYFTNTDTDMFTGLAGGKVAMYMTGTWSFDSADTFFTGGKKWDWAPLPSLNDAVPAGVYPLAIGTTLSINAKSENAEAAAEFIDYMIADPSRMLGMLAATGTNPAPLKVDANAYPAEVDERVARLYKAIPQTKNLGYASWSFVPPKTDTYLYTEFDKVITGDMSPADFCAGLQKAFAAELAEGSVPKPFTPES</sequence>
<accession>A0A1G8B652</accession>
<dbReference type="PANTHER" id="PTHR43649:SF17">
    <property type="entry name" value="ABC TRANSPORTER SOLUTE BINDING PROTEIN-SUGAR TRANSPORT"/>
    <property type="match status" value="1"/>
</dbReference>
<dbReference type="Proteomes" id="UP000198923">
    <property type="component" value="Unassembled WGS sequence"/>
</dbReference>
<evidence type="ECO:0000313" key="3">
    <source>
        <dbReference type="Proteomes" id="UP000198923"/>
    </source>
</evidence>
<dbReference type="STRING" id="504805.SAMN05421505_113160"/>
<dbReference type="EMBL" id="FNCN01000013">
    <property type="protein sequence ID" value="SDH28677.1"/>
    <property type="molecule type" value="Genomic_DNA"/>
</dbReference>
<dbReference type="Gene3D" id="3.40.190.10">
    <property type="entry name" value="Periplasmic binding protein-like II"/>
    <property type="match status" value="2"/>
</dbReference>
<dbReference type="SUPFAM" id="SSF53850">
    <property type="entry name" value="Periplasmic binding protein-like II"/>
    <property type="match status" value="1"/>
</dbReference>
<protein>
    <submittedName>
        <fullName evidence="2">Raffinose/stachyose/melibiose transport system substrate-binding protein</fullName>
    </submittedName>
</protein>
<evidence type="ECO:0000313" key="2">
    <source>
        <dbReference type="EMBL" id="SDH28677.1"/>
    </source>
</evidence>
<dbReference type="Pfam" id="PF13416">
    <property type="entry name" value="SBP_bac_8"/>
    <property type="match status" value="1"/>
</dbReference>
<dbReference type="PROSITE" id="PS51257">
    <property type="entry name" value="PROKAR_LIPOPROTEIN"/>
    <property type="match status" value="1"/>
</dbReference>
<keyword evidence="1" id="KW-0732">Signal</keyword>
<dbReference type="InterPro" id="IPR006311">
    <property type="entry name" value="TAT_signal"/>
</dbReference>
<proteinExistence type="predicted"/>
<dbReference type="InterPro" id="IPR050490">
    <property type="entry name" value="Bact_solute-bd_prot1"/>
</dbReference>
<name>A0A1G8B652_9ACTN</name>
<organism evidence="2 3">
    <name type="scientific">Sinosporangium album</name>
    <dbReference type="NCBI Taxonomy" id="504805"/>
    <lineage>
        <taxon>Bacteria</taxon>
        <taxon>Bacillati</taxon>
        <taxon>Actinomycetota</taxon>
        <taxon>Actinomycetes</taxon>
        <taxon>Streptosporangiales</taxon>
        <taxon>Streptosporangiaceae</taxon>
        <taxon>Sinosporangium</taxon>
    </lineage>
</organism>
<dbReference type="InterPro" id="IPR006059">
    <property type="entry name" value="SBP"/>
</dbReference>